<gene>
    <name evidence="2" type="ORF">FH972_024183</name>
</gene>
<dbReference type="AlphaFoldDB" id="A0A5N6KXQ3"/>
<feature type="compositionally biased region" description="Low complexity" evidence="1">
    <location>
        <begin position="94"/>
        <end position="113"/>
    </location>
</feature>
<dbReference type="Proteomes" id="UP000327013">
    <property type="component" value="Unassembled WGS sequence"/>
</dbReference>
<dbReference type="PANTHER" id="PTHR42100">
    <property type="entry name" value="OXIDOREDUCTASE 178 KDA SUBUNIT, PUTATIVE (AFU_ORTHOLOGUE AFUA_8G04320)-RELATED"/>
    <property type="match status" value="1"/>
</dbReference>
<sequence length="268" mass="30968">MGTIDRDDMHDKRISTTRCILIEISPVSRSRVRYQATSEVCSFQRAKSRFSLAKSVIHVLIGQCASTPRQPSTSLRSQLRTACTHLNNHATCSTKRSVRPSTSRTSRLCGRWPRSARSRRHPRSWPRPRSEQRELRRTFPPTSFYLCMTLIPATYLLWEFSRPNTDGSPNAYTRLIAKYSEYKDTWATRNALHTQMVEQAGRDRNLFLNTPQPNHIELRFPEQLNVGSPINVPAGHGSASMEKLVAHYREQQFKDNEEKLRKQRDGEL</sequence>
<evidence type="ECO:0000313" key="2">
    <source>
        <dbReference type="EMBL" id="KAB8356601.1"/>
    </source>
</evidence>
<organism evidence="2 3">
    <name type="scientific">Carpinus fangiana</name>
    <dbReference type="NCBI Taxonomy" id="176857"/>
    <lineage>
        <taxon>Eukaryota</taxon>
        <taxon>Viridiplantae</taxon>
        <taxon>Streptophyta</taxon>
        <taxon>Embryophyta</taxon>
        <taxon>Tracheophyta</taxon>
        <taxon>Spermatophyta</taxon>
        <taxon>Magnoliopsida</taxon>
        <taxon>eudicotyledons</taxon>
        <taxon>Gunneridae</taxon>
        <taxon>Pentapetalae</taxon>
        <taxon>rosids</taxon>
        <taxon>fabids</taxon>
        <taxon>Fagales</taxon>
        <taxon>Betulaceae</taxon>
        <taxon>Carpinus</taxon>
    </lineage>
</organism>
<dbReference type="GO" id="GO:0005739">
    <property type="term" value="C:mitochondrion"/>
    <property type="evidence" value="ECO:0007669"/>
    <property type="project" value="InterPro"/>
</dbReference>
<accession>A0A5N6KXQ3</accession>
<proteinExistence type="predicted"/>
<evidence type="ECO:0000313" key="3">
    <source>
        <dbReference type="Proteomes" id="UP000327013"/>
    </source>
</evidence>
<dbReference type="OrthoDB" id="2120038at2759"/>
<feature type="compositionally biased region" description="Basic residues" evidence="1">
    <location>
        <begin position="114"/>
        <end position="126"/>
    </location>
</feature>
<evidence type="ECO:0000256" key="1">
    <source>
        <dbReference type="SAM" id="MobiDB-lite"/>
    </source>
</evidence>
<keyword evidence="3" id="KW-1185">Reference proteome</keyword>
<comment type="caution">
    <text evidence="2">The sequence shown here is derived from an EMBL/GenBank/DDBJ whole genome shotgun (WGS) entry which is preliminary data.</text>
</comment>
<dbReference type="InterPro" id="IPR034444">
    <property type="entry name" value="Nuo17.8"/>
</dbReference>
<name>A0A5N6KXQ3_9ROSI</name>
<dbReference type="EMBL" id="VIBQ01000016">
    <property type="protein sequence ID" value="KAB8356601.1"/>
    <property type="molecule type" value="Genomic_DNA"/>
</dbReference>
<dbReference type="PANTHER" id="PTHR42100:SF1">
    <property type="entry name" value="OXIDOREDUCTASE 178 KDA SUBUNIT, PUTATIVE (AFU_ORTHOLOGUE AFUA_8G04320)-RELATED"/>
    <property type="match status" value="1"/>
</dbReference>
<protein>
    <submittedName>
        <fullName evidence="2">Uncharacterized protein</fullName>
    </submittedName>
</protein>
<feature type="region of interest" description="Disordered" evidence="1">
    <location>
        <begin position="94"/>
        <end position="134"/>
    </location>
</feature>
<reference evidence="2 3" key="1">
    <citation type="submission" date="2019-06" db="EMBL/GenBank/DDBJ databases">
        <title>A chromosomal-level reference genome of Carpinus fangiana (Coryloideae, Betulaceae).</title>
        <authorList>
            <person name="Yang X."/>
            <person name="Wang Z."/>
            <person name="Zhang L."/>
            <person name="Hao G."/>
            <person name="Liu J."/>
            <person name="Yang Y."/>
        </authorList>
    </citation>
    <scope>NUCLEOTIDE SEQUENCE [LARGE SCALE GENOMIC DNA]</scope>
    <source>
        <strain evidence="2">Cfa_2016G</strain>
        <tissue evidence="2">Leaf</tissue>
    </source>
</reference>